<evidence type="ECO:0000256" key="1">
    <source>
        <dbReference type="ARBA" id="ARBA00004141"/>
    </source>
</evidence>
<dbReference type="GO" id="GO:0005524">
    <property type="term" value="F:ATP binding"/>
    <property type="evidence" value="ECO:0007669"/>
    <property type="project" value="UniProtKB-KW"/>
</dbReference>
<gene>
    <name evidence="11" type="ORF">GGP45_000029</name>
</gene>
<feature type="compositionally biased region" description="Polar residues" evidence="10">
    <location>
        <begin position="897"/>
        <end position="911"/>
    </location>
</feature>
<dbReference type="GO" id="GO:0005471">
    <property type="term" value="F:ATP:ADP antiporter activity"/>
    <property type="evidence" value="ECO:0007669"/>
    <property type="project" value="InterPro"/>
</dbReference>
<comment type="similarity">
    <text evidence="2 9">Belongs to the ADP/ATP translocase tlc family.</text>
</comment>
<dbReference type="PANTHER" id="PTHR31187:SF1">
    <property type="entry name" value="ADP,ATP CARRIER PROTEIN 1"/>
    <property type="match status" value="1"/>
</dbReference>
<protein>
    <recommendedName>
        <fullName evidence="9">ADP,ATP carrier protein</fullName>
    </recommendedName>
</protein>
<keyword evidence="8 9" id="KW-0472">Membrane</keyword>
<evidence type="ECO:0000256" key="10">
    <source>
        <dbReference type="SAM" id="MobiDB-lite"/>
    </source>
</evidence>
<dbReference type="InterPro" id="IPR016024">
    <property type="entry name" value="ARM-type_fold"/>
</dbReference>
<dbReference type="EMBL" id="JANUBL010000001">
    <property type="protein sequence ID" value="MCS4119711.1"/>
    <property type="molecule type" value="Genomic_DNA"/>
</dbReference>
<comment type="caution">
    <text evidence="11">The sequence shown here is derived from an EMBL/GenBank/DDBJ whole genome shotgun (WGS) entry which is preliminary data.</text>
</comment>
<feature type="transmembrane region" description="Helical" evidence="9">
    <location>
        <begin position="301"/>
        <end position="328"/>
    </location>
</feature>
<evidence type="ECO:0000256" key="3">
    <source>
        <dbReference type="ARBA" id="ARBA00022448"/>
    </source>
</evidence>
<evidence type="ECO:0000256" key="4">
    <source>
        <dbReference type="ARBA" id="ARBA00022692"/>
    </source>
</evidence>
<feature type="transmembrane region" description="Helical" evidence="9">
    <location>
        <begin position="272"/>
        <end position="289"/>
    </location>
</feature>
<dbReference type="Pfam" id="PF13646">
    <property type="entry name" value="HEAT_2"/>
    <property type="match status" value="2"/>
</dbReference>
<evidence type="ECO:0000256" key="6">
    <source>
        <dbReference type="ARBA" id="ARBA00022840"/>
    </source>
</evidence>
<evidence type="ECO:0000313" key="12">
    <source>
        <dbReference type="Proteomes" id="UP001155144"/>
    </source>
</evidence>
<sequence>MGRLLGSLFGLRRDERAMAFWMASYHVLLLVSLYLLKPVRDSLFLSSRGAAELPFVFILTTVVVVPVALLHTRAGDRFRLGGLIDGGSLLLVLSLIGLRGLLDVSGEWSSYVLYAWVSIYGLLVTSQFWLMANALFTSSQSKRVFTVLSAGAIFGAIVGGQVTSLLVDTVGMNSANLLWVASGVLLAATVLARWIRHRYAAPSDESQGAPDAPPEKSEASALSIIRDSRHIQLIVGLLTLMVVVTTLVDYQFKTVAARAYPTEAGLTSFMGQFYGGVSVVALLVQFVLAPRLMRVVGIGGALSVLPGILALGSLGMLVVPGLLAGIFLRGAGQSLKHSIDKTGRELLFVPVPLPKKKRVKVFIDVFVDQGAQGIGGVLLLGLVTSLGLSVQMLSLVTLGLIAGWGVLAYRARQSYVDQFRTRLRDQEALYESPEETDASPADTDEVLDSLCSRAETEALQALETLANGTGPVPVDALLCLLDHPAPAVRAQTLRVLRTRQVEGVGEEAAEALRDPDPDVQVAAARYLYCQTTDRHRERLRQGLNHEDPRIQAATLGLIATDGDPDEYELVSESLLRRLMELNGETGAQTRTHVARVLGVLDRPYRNDLLHHLLRDDSPEVVRTAIEAAGNTNDRSFLFPLVQQLGEDAYASAARQALSRFDPPVLGTLYDYLVDPQTGTDIRSRIPAIFVDQSGPFAVAILVRGLRKVAVPVRHAIARALSKLHKTVDASPSDPDELDTVIKREAEHYAALGQIQRLLRRPATHSASIDPAALRPLQKEGLERIFRLLGLRYNQRDIYDAYLGITSPDPTLRDSAIEFVDNLVDYDTRRYLLPLLDDPEGQHVLEVGAKFFDRALRDWAAARKYLRAADDPRLTALLEDGTDADIETMLDPEAARSESGTAPASASPDVTA</sequence>
<keyword evidence="7 9" id="KW-1133">Transmembrane helix</keyword>
<dbReference type="Proteomes" id="UP001155144">
    <property type="component" value="Unassembled WGS sequence"/>
</dbReference>
<feature type="transmembrane region" description="Helical" evidence="9">
    <location>
        <begin position="20"/>
        <end position="37"/>
    </location>
</feature>
<evidence type="ECO:0000256" key="7">
    <source>
        <dbReference type="ARBA" id="ARBA00022989"/>
    </source>
</evidence>
<feature type="transmembrane region" description="Helical" evidence="9">
    <location>
        <begin position="82"/>
        <end position="101"/>
    </location>
</feature>
<feature type="transmembrane region" description="Helical" evidence="9">
    <location>
        <begin position="144"/>
        <end position="165"/>
    </location>
</feature>
<dbReference type="SUPFAM" id="SSF103473">
    <property type="entry name" value="MFS general substrate transporter"/>
    <property type="match status" value="1"/>
</dbReference>
<evidence type="ECO:0000256" key="8">
    <source>
        <dbReference type="ARBA" id="ARBA00023136"/>
    </source>
</evidence>
<dbReference type="SUPFAM" id="SSF48371">
    <property type="entry name" value="ARM repeat"/>
    <property type="match status" value="1"/>
</dbReference>
<keyword evidence="4 9" id="KW-0812">Transmembrane</keyword>
<feature type="transmembrane region" description="Helical" evidence="9">
    <location>
        <begin position="233"/>
        <end position="252"/>
    </location>
</feature>
<dbReference type="GO" id="GO:0016020">
    <property type="term" value="C:membrane"/>
    <property type="evidence" value="ECO:0007669"/>
    <property type="project" value="UniProtKB-SubCell"/>
</dbReference>
<feature type="transmembrane region" description="Helical" evidence="9">
    <location>
        <begin position="177"/>
        <end position="195"/>
    </location>
</feature>
<feature type="transmembrane region" description="Helical" evidence="9">
    <location>
        <begin position="113"/>
        <end position="132"/>
    </location>
</feature>
<dbReference type="PANTHER" id="PTHR31187">
    <property type="match status" value="1"/>
</dbReference>
<evidence type="ECO:0000256" key="9">
    <source>
        <dbReference type="RuleBase" id="RU363121"/>
    </source>
</evidence>
<keyword evidence="3 9" id="KW-0813">Transport</keyword>
<dbReference type="RefSeq" id="WP_259039613.1">
    <property type="nucleotide sequence ID" value="NZ_JANUBL010000001.1"/>
</dbReference>
<feature type="transmembrane region" description="Helical" evidence="9">
    <location>
        <begin position="49"/>
        <end position="70"/>
    </location>
</feature>
<proteinExistence type="inferred from homology"/>
<comment type="subcellular location">
    <subcellularLocation>
        <location evidence="1 9">Membrane</location>
        <topology evidence="1 9">Multi-pass membrane protein</topology>
    </subcellularLocation>
</comment>
<dbReference type="InterPro" id="IPR004667">
    <property type="entry name" value="ADP_ATP_car_bac_type"/>
</dbReference>
<organism evidence="11 12">
    <name type="scientific">Salinibacter ruber</name>
    <dbReference type="NCBI Taxonomy" id="146919"/>
    <lineage>
        <taxon>Bacteria</taxon>
        <taxon>Pseudomonadati</taxon>
        <taxon>Rhodothermota</taxon>
        <taxon>Rhodothermia</taxon>
        <taxon>Rhodothermales</taxon>
        <taxon>Salinibacteraceae</taxon>
        <taxon>Salinibacter</taxon>
    </lineage>
</organism>
<feature type="region of interest" description="Disordered" evidence="10">
    <location>
        <begin position="886"/>
        <end position="911"/>
    </location>
</feature>
<dbReference type="AlphaFoldDB" id="A0A9X3A7F3"/>
<dbReference type="CDD" id="cd06174">
    <property type="entry name" value="MFS"/>
    <property type="match status" value="1"/>
</dbReference>
<dbReference type="Gene3D" id="1.20.1250.20">
    <property type="entry name" value="MFS general substrate transporter like domains"/>
    <property type="match status" value="1"/>
</dbReference>
<keyword evidence="5 9" id="KW-0547">Nucleotide-binding</keyword>
<evidence type="ECO:0000313" key="11">
    <source>
        <dbReference type="EMBL" id="MCS4119711.1"/>
    </source>
</evidence>
<dbReference type="InterPro" id="IPR011989">
    <property type="entry name" value="ARM-like"/>
</dbReference>
<evidence type="ECO:0000256" key="5">
    <source>
        <dbReference type="ARBA" id="ARBA00022741"/>
    </source>
</evidence>
<reference evidence="11" key="1">
    <citation type="submission" date="2022-08" db="EMBL/GenBank/DDBJ databases">
        <title>Genomic Encyclopedia of Type Strains, Phase V (KMG-V): Genome sequencing to study the core and pangenomes of soil and plant-associated prokaryotes.</title>
        <authorList>
            <person name="Whitman W."/>
        </authorList>
    </citation>
    <scope>NUCLEOTIDE SEQUENCE</scope>
    <source>
        <strain evidence="11">SP3026</strain>
    </source>
</reference>
<dbReference type="Gene3D" id="1.25.10.10">
    <property type="entry name" value="Leucine-rich Repeat Variant"/>
    <property type="match status" value="1"/>
</dbReference>
<dbReference type="Pfam" id="PF03219">
    <property type="entry name" value="TLC"/>
    <property type="match status" value="1"/>
</dbReference>
<keyword evidence="6 9" id="KW-0067">ATP-binding</keyword>
<evidence type="ECO:0000256" key="2">
    <source>
        <dbReference type="ARBA" id="ARBA00007127"/>
    </source>
</evidence>
<accession>A0A9X3A7F3</accession>
<name>A0A9X3A7F3_9BACT</name>
<dbReference type="InterPro" id="IPR036259">
    <property type="entry name" value="MFS_trans_sf"/>
</dbReference>